<feature type="compositionally biased region" description="Basic and acidic residues" evidence="1">
    <location>
        <begin position="345"/>
        <end position="362"/>
    </location>
</feature>
<keyword evidence="2" id="KW-0472">Membrane</keyword>
<dbReference type="Proteomes" id="UP001374579">
    <property type="component" value="Unassembled WGS sequence"/>
</dbReference>
<name>A0AAN9GA55_9CAEN</name>
<keyword evidence="4" id="KW-1185">Reference proteome</keyword>
<accession>A0AAN9GA55</accession>
<dbReference type="AlphaFoldDB" id="A0AAN9GA55"/>
<evidence type="ECO:0000313" key="3">
    <source>
        <dbReference type="EMBL" id="KAK7099470.1"/>
    </source>
</evidence>
<feature type="compositionally biased region" description="Polar residues" evidence="1">
    <location>
        <begin position="470"/>
        <end position="484"/>
    </location>
</feature>
<evidence type="ECO:0000313" key="4">
    <source>
        <dbReference type="Proteomes" id="UP001374579"/>
    </source>
</evidence>
<evidence type="ECO:0000256" key="1">
    <source>
        <dbReference type="SAM" id="MobiDB-lite"/>
    </source>
</evidence>
<keyword evidence="2" id="KW-1133">Transmembrane helix</keyword>
<keyword evidence="2" id="KW-0812">Transmembrane</keyword>
<comment type="caution">
    <text evidence="3">The sequence shown here is derived from an EMBL/GenBank/DDBJ whole genome shotgun (WGS) entry which is preliminary data.</text>
</comment>
<evidence type="ECO:0000256" key="2">
    <source>
        <dbReference type="SAM" id="Phobius"/>
    </source>
</evidence>
<protein>
    <submittedName>
        <fullName evidence="3">Uncharacterized protein</fullName>
    </submittedName>
</protein>
<reference evidence="3 4" key="1">
    <citation type="submission" date="2024-02" db="EMBL/GenBank/DDBJ databases">
        <title>Chromosome-scale genome assembly of the rough periwinkle Littorina saxatilis.</title>
        <authorList>
            <person name="De Jode A."/>
            <person name="Faria R."/>
            <person name="Formenti G."/>
            <person name="Sims Y."/>
            <person name="Smith T.P."/>
            <person name="Tracey A."/>
            <person name="Wood J.M.D."/>
            <person name="Zagrodzka Z.B."/>
            <person name="Johannesson K."/>
            <person name="Butlin R.K."/>
            <person name="Leder E.H."/>
        </authorList>
    </citation>
    <scope>NUCLEOTIDE SEQUENCE [LARGE SCALE GENOMIC DNA]</scope>
    <source>
        <strain evidence="3">Snail1</strain>
        <tissue evidence="3">Muscle</tissue>
    </source>
</reference>
<feature type="region of interest" description="Disordered" evidence="1">
    <location>
        <begin position="274"/>
        <end position="294"/>
    </location>
</feature>
<feature type="region of interest" description="Disordered" evidence="1">
    <location>
        <begin position="343"/>
        <end position="382"/>
    </location>
</feature>
<feature type="compositionally biased region" description="Basic and acidic residues" evidence="1">
    <location>
        <begin position="507"/>
        <end position="516"/>
    </location>
</feature>
<feature type="transmembrane region" description="Helical" evidence="2">
    <location>
        <begin position="311"/>
        <end position="335"/>
    </location>
</feature>
<feature type="compositionally biased region" description="Polar residues" evidence="1">
    <location>
        <begin position="579"/>
        <end position="591"/>
    </location>
</feature>
<sequence length="591" mass="65899">MQKYAERANIGAIVIQILVIAALQCSVTPLQPKLSSRTTKDLKFHCDMEGFNTPMSSLLSLQIAKRAENTNGQDVILATVDSGEAWLSHNVTECDEHRHYVSGRLDLSQKRNAWLELTITDITPQEYGMYSFHIHYTDHPADTKHSTWSKELFVNESVSEARESGFRIRLSRGVHIECDSGVLDETDGHVTQMNISALKSERHWFALWCENTNTSTCSPELLGPYHHGQRRSANEGILEVHIPDATCHHQSKHVCAVTTSSGKTMNFSSEGLPLEECQQRPETEPSAADNTATPSTTVAGLTTVVKEAVGVIWYVLPVILVVAFISVSLILFLYLRRKRKSTQAKSRDEDSLPSEKEGKEGSDCSTNSDKTDALSTQPPIYRIRKESHKYVETASAVSNTSGEEGDNSLNKLLEEERKATVRSESDEESSPDGKEYCVSFINSDTTDESTQPLIDRSRMEIQKDVEAASDFSNTSGEGDNSQNKLLEVKRKDTVNIRPPHTFSFNNEIKKRTRNTDSSDSPADSSEPWMDQKKYKADEDIKDEHSLSASTPKHHSQKSSQKMSEKQHEHASLSLPVPIQESSGANNRSVEV</sequence>
<feature type="compositionally biased region" description="Basic and acidic residues" evidence="1">
    <location>
        <begin position="529"/>
        <end position="545"/>
    </location>
</feature>
<feature type="compositionally biased region" description="Basic and acidic residues" evidence="1">
    <location>
        <begin position="455"/>
        <end position="466"/>
    </location>
</feature>
<proteinExistence type="predicted"/>
<feature type="region of interest" description="Disordered" evidence="1">
    <location>
        <begin position="416"/>
        <end position="591"/>
    </location>
</feature>
<feature type="compositionally biased region" description="Polar residues" evidence="1">
    <location>
        <begin position="440"/>
        <end position="452"/>
    </location>
</feature>
<gene>
    <name evidence="3" type="ORF">V1264_003605</name>
</gene>
<dbReference type="EMBL" id="JBAMIC010000012">
    <property type="protein sequence ID" value="KAK7099470.1"/>
    <property type="molecule type" value="Genomic_DNA"/>
</dbReference>
<organism evidence="3 4">
    <name type="scientific">Littorina saxatilis</name>
    <dbReference type="NCBI Taxonomy" id="31220"/>
    <lineage>
        <taxon>Eukaryota</taxon>
        <taxon>Metazoa</taxon>
        <taxon>Spiralia</taxon>
        <taxon>Lophotrochozoa</taxon>
        <taxon>Mollusca</taxon>
        <taxon>Gastropoda</taxon>
        <taxon>Caenogastropoda</taxon>
        <taxon>Littorinimorpha</taxon>
        <taxon>Littorinoidea</taxon>
        <taxon>Littorinidae</taxon>
        <taxon>Littorina</taxon>
    </lineage>
</organism>
<feature type="compositionally biased region" description="Polar residues" evidence="1">
    <location>
        <begin position="363"/>
        <end position="378"/>
    </location>
</feature>